<dbReference type="InterPro" id="IPR012551">
    <property type="entry name" value="DUF1707_SHOCT-like"/>
</dbReference>
<dbReference type="EMBL" id="RQYT01000041">
    <property type="protein sequence ID" value="RRD48407.1"/>
    <property type="molecule type" value="Genomic_DNA"/>
</dbReference>
<dbReference type="PANTHER" id="PTHR40763">
    <property type="entry name" value="MEMBRANE PROTEIN-RELATED"/>
    <property type="match status" value="1"/>
</dbReference>
<proteinExistence type="predicted"/>
<reference evidence="2 3" key="1">
    <citation type="submission" date="2018-11" db="EMBL/GenBank/DDBJ databases">
        <title>Genomes From Bacteria Associated with the Canine Oral Cavity: a Test Case for Automated Genome-Based Taxonomic Assignment.</title>
        <authorList>
            <person name="Coil D.A."/>
            <person name="Jospin G."/>
            <person name="Darling A.E."/>
            <person name="Wallis C."/>
            <person name="Davis I.J."/>
            <person name="Harris S."/>
            <person name="Eisen J.A."/>
            <person name="Holcombe L.J."/>
            <person name="O'Flynn C."/>
        </authorList>
    </citation>
    <scope>NUCLEOTIDE SEQUENCE [LARGE SCALE GENOMIC DNA]</scope>
    <source>
        <strain evidence="2 3">OH2822_COT-296</strain>
    </source>
</reference>
<dbReference type="Pfam" id="PF08044">
    <property type="entry name" value="DUF1707"/>
    <property type="match status" value="1"/>
</dbReference>
<comment type="caution">
    <text evidence="2">The sequence shown here is derived from an EMBL/GenBank/DDBJ whole genome shotgun (WGS) entry which is preliminary data.</text>
</comment>
<name>A0A3P1WRL0_9ACTN</name>
<dbReference type="RefSeq" id="WP_125228894.1">
    <property type="nucleotide sequence ID" value="NZ_RQYT01000041.1"/>
</dbReference>
<gene>
    <name evidence="2" type="ORF">EII35_12995</name>
</gene>
<accession>A0A3P1WRL0</accession>
<dbReference type="OrthoDB" id="3636235at2"/>
<dbReference type="PANTHER" id="PTHR40763:SF5">
    <property type="entry name" value="MEMBRANE PROTEIN"/>
    <property type="match status" value="1"/>
</dbReference>
<evidence type="ECO:0000313" key="3">
    <source>
        <dbReference type="Proteomes" id="UP000280935"/>
    </source>
</evidence>
<protein>
    <submittedName>
        <fullName evidence="2">DUF1707 domain-containing protein</fullName>
    </submittedName>
</protein>
<dbReference type="AlphaFoldDB" id="A0A3P1WRL0"/>
<feature type="domain" description="DUF1707" evidence="1">
    <location>
        <begin position="9"/>
        <end position="61"/>
    </location>
</feature>
<evidence type="ECO:0000313" key="2">
    <source>
        <dbReference type="EMBL" id="RRD48407.1"/>
    </source>
</evidence>
<sequence length="198" mass="21360">MSEVSRRRMRVGTAERDAVLEVLSLAYADGQLDHEEFTERQEKCLVAKFDDELVPLMADLPAARAVAQQSQPTGPVIAADARAAQEFAFMGGKDIYLDAHTPTVTSFAFMGGNQIHTCLVMGPGVTIELSLSSIMGGHDVFVPEGVRIVDQSTNVMGGVEIKKRARGDGSNGTLIIRGFNLMGGVSVRLEPEARKRRG</sequence>
<evidence type="ECO:0000259" key="1">
    <source>
        <dbReference type="Pfam" id="PF08044"/>
    </source>
</evidence>
<organism evidence="2 3">
    <name type="scientific">Arachnia propionica</name>
    <dbReference type="NCBI Taxonomy" id="1750"/>
    <lineage>
        <taxon>Bacteria</taxon>
        <taxon>Bacillati</taxon>
        <taxon>Actinomycetota</taxon>
        <taxon>Actinomycetes</taxon>
        <taxon>Propionibacteriales</taxon>
        <taxon>Propionibacteriaceae</taxon>
        <taxon>Arachnia</taxon>
    </lineage>
</organism>
<dbReference type="Proteomes" id="UP000280935">
    <property type="component" value="Unassembled WGS sequence"/>
</dbReference>